<evidence type="ECO:0000256" key="3">
    <source>
        <dbReference type="ARBA" id="ARBA00022448"/>
    </source>
</evidence>
<accession>A0A9X1YRU5</accession>
<comment type="caution">
    <text evidence="7">The sequence shown here is derived from an EMBL/GenBank/DDBJ whole genome shotgun (WGS) entry which is preliminary data.</text>
</comment>
<dbReference type="PANTHER" id="PTHR43649">
    <property type="entry name" value="ARABINOSE-BINDING PROTEIN-RELATED"/>
    <property type="match status" value="1"/>
</dbReference>
<name>A0A9X1YRU5_9BURK</name>
<proteinExistence type="inferred from homology"/>
<dbReference type="Gene3D" id="3.40.190.10">
    <property type="entry name" value="Periplasmic binding protein-like II"/>
    <property type="match status" value="2"/>
</dbReference>
<dbReference type="Pfam" id="PF13416">
    <property type="entry name" value="SBP_bac_8"/>
    <property type="match status" value="1"/>
</dbReference>
<organism evidence="7 8">
    <name type="scientific">Scleromatobacter humisilvae</name>
    <dbReference type="NCBI Taxonomy" id="2897159"/>
    <lineage>
        <taxon>Bacteria</taxon>
        <taxon>Pseudomonadati</taxon>
        <taxon>Pseudomonadota</taxon>
        <taxon>Betaproteobacteria</taxon>
        <taxon>Burkholderiales</taxon>
        <taxon>Sphaerotilaceae</taxon>
        <taxon>Scleromatobacter</taxon>
    </lineage>
</organism>
<evidence type="ECO:0000313" key="8">
    <source>
        <dbReference type="Proteomes" id="UP001139353"/>
    </source>
</evidence>
<evidence type="ECO:0000256" key="6">
    <source>
        <dbReference type="ARBA" id="ARBA00049753"/>
    </source>
</evidence>
<keyword evidence="3" id="KW-0813">Transport</keyword>
<dbReference type="EMBL" id="JAJLJH010000005">
    <property type="protein sequence ID" value="MCK9687621.1"/>
    <property type="molecule type" value="Genomic_DNA"/>
</dbReference>
<sequence>MNLAHAQPLDVLHWWTSDSERQAADRLVQQLASQGIGWHDEAIPGGGGGAAIKVLTGRVLAGTAPDVAQVIGRTLTDWADLGLVRPLDDVAQRGHWRQAMFPVVLQTVSRNGKVMAAPLGVHRINTLLYNHHVWEQLRLAPPRTWADIDAAARAMRAHRVTPLAWSDEAWQIATVFETVLLSEGGPALYSELASPQGWSSWQDARVVAALNRLRWLRDLDDEPTTEQPWTASARRLQSGAAGMLIMGDWARGELEAWGEQPGLDFDCVAIPQTAGMHLYSIDTLAMLVGHDAHRAEQEKMAEILAQPATQMAYNQAKGSVPVRTDIDPSQLDVCARDSWQTLARPGSALLPSIAHRMAAVESVRDAMGGVLQRFIRTRSMTPQQAQAQLLAIVRGAAQ</sequence>
<keyword evidence="4" id="KW-0732">Signal</keyword>
<dbReference type="PANTHER" id="PTHR43649:SF28">
    <property type="entry name" value="BINDING PROTEIN COMPONENT OF ABC SUGAR TRANSPORTER-RELATED"/>
    <property type="match status" value="1"/>
</dbReference>
<dbReference type="InterPro" id="IPR006059">
    <property type="entry name" value="SBP"/>
</dbReference>
<evidence type="ECO:0000256" key="5">
    <source>
        <dbReference type="ARBA" id="ARBA00049629"/>
    </source>
</evidence>
<evidence type="ECO:0000256" key="1">
    <source>
        <dbReference type="ARBA" id="ARBA00004418"/>
    </source>
</evidence>
<evidence type="ECO:0000256" key="4">
    <source>
        <dbReference type="ARBA" id="ARBA00022729"/>
    </source>
</evidence>
<dbReference type="SUPFAM" id="SSF53850">
    <property type="entry name" value="Periplasmic binding protein-like II"/>
    <property type="match status" value="1"/>
</dbReference>
<comment type="subcellular location">
    <subcellularLocation>
        <location evidence="1">Periplasm</location>
    </subcellularLocation>
</comment>
<dbReference type="RefSeq" id="WP_275683661.1">
    <property type="nucleotide sequence ID" value="NZ_JAJLJH010000005.1"/>
</dbReference>
<evidence type="ECO:0000313" key="7">
    <source>
        <dbReference type="EMBL" id="MCK9687621.1"/>
    </source>
</evidence>
<dbReference type="InterPro" id="IPR050490">
    <property type="entry name" value="Bact_solute-bd_prot1"/>
</dbReference>
<comment type="similarity">
    <text evidence="2">Belongs to the bacterial solute-binding protein 1 family.</text>
</comment>
<keyword evidence="8" id="KW-1185">Reference proteome</keyword>
<protein>
    <recommendedName>
        <fullName evidence="6">Probable sugar-binding periplasmic protein</fullName>
    </recommendedName>
</protein>
<gene>
    <name evidence="7" type="ORF">LPC04_18100</name>
</gene>
<evidence type="ECO:0000256" key="2">
    <source>
        <dbReference type="ARBA" id="ARBA00008520"/>
    </source>
</evidence>
<comment type="function">
    <text evidence="5">Part of a binding-protein-dependent transport system for a sugar.</text>
</comment>
<dbReference type="GO" id="GO:0042597">
    <property type="term" value="C:periplasmic space"/>
    <property type="evidence" value="ECO:0007669"/>
    <property type="project" value="UniProtKB-SubCell"/>
</dbReference>
<reference evidence="7" key="1">
    <citation type="submission" date="2021-11" db="EMBL/GenBank/DDBJ databases">
        <title>BS-T2-15 a new species belonging to the Comamonadaceae family isolated from the soil of a French oak forest.</title>
        <authorList>
            <person name="Mieszkin S."/>
            <person name="Alain K."/>
        </authorList>
    </citation>
    <scope>NUCLEOTIDE SEQUENCE</scope>
    <source>
        <strain evidence="7">BS-T2-15</strain>
    </source>
</reference>
<dbReference type="AlphaFoldDB" id="A0A9X1YRU5"/>
<dbReference type="Proteomes" id="UP001139353">
    <property type="component" value="Unassembled WGS sequence"/>
</dbReference>